<protein>
    <recommendedName>
        <fullName evidence="1">Stage 0 sporulation protein A homolog</fullName>
    </recommendedName>
</protein>
<dbReference type="RefSeq" id="WP_249308365.1">
    <property type="nucleotide sequence ID" value="NZ_JACRSZ010000008.1"/>
</dbReference>
<evidence type="ECO:0000256" key="4">
    <source>
        <dbReference type="ARBA" id="ARBA00023015"/>
    </source>
</evidence>
<evidence type="ECO:0000256" key="6">
    <source>
        <dbReference type="ARBA" id="ARBA00023163"/>
    </source>
</evidence>
<reference evidence="10 11" key="1">
    <citation type="submission" date="2020-08" db="EMBL/GenBank/DDBJ databases">
        <title>Genome public.</title>
        <authorList>
            <person name="Liu C."/>
            <person name="Sun Q."/>
        </authorList>
    </citation>
    <scope>NUCLEOTIDE SEQUENCE [LARGE SCALE GENOMIC DNA]</scope>
    <source>
        <strain evidence="10 11">NSJ-46</strain>
    </source>
</reference>
<evidence type="ECO:0000313" key="11">
    <source>
        <dbReference type="Proteomes" id="UP000657421"/>
    </source>
</evidence>
<dbReference type="SUPFAM" id="SSF52172">
    <property type="entry name" value="CheY-like"/>
    <property type="match status" value="1"/>
</dbReference>
<dbReference type="Gene3D" id="3.40.50.2300">
    <property type="match status" value="1"/>
</dbReference>
<comment type="function">
    <text evidence="7">May play the central regulatory role in sporulation. It may be an element of the effector pathway responsible for the activation of sporulation genes in response to nutritional stress. Spo0A may act in concert with spo0H (a sigma factor) to control the expression of some genes that are critical to the sporulation process.</text>
</comment>
<comment type="caution">
    <text evidence="10">The sequence shown here is derived from an EMBL/GenBank/DDBJ whole genome shotgun (WGS) entry which is preliminary data.</text>
</comment>
<dbReference type="PROSITE" id="PS50110">
    <property type="entry name" value="RESPONSE_REGULATORY"/>
    <property type="match status" value="1"/>
</dbReference>
<accession>A0ABR7NAT7</accession>
<dbReference type="Proteomes" id="UP000657421">
    <property type="component" value="Unassembled WGS sequence"/>
</dbReference>
<sequence>MYKIMLADDEGVALDALRIMITTHFHEMEENIDIRIAQNSGQLSDIYQKYHPDILFLNIQMAGLHGIFSIRELHAFYENCLFIVVSYSRKTDYKREGFNMGIRDYLTKPLKREKVISSLSLAFRELNYHKKHQIQEQLNKESFDTVIPVIENGFISELLFPEQLHQNLSLYTSLLDIHAPYGWIMALKFSQITAHGTMCNPIGSIVQLQGQISYFRTIIKAFFPSAIIGPVLANRIFILIPSNSMPLSESEAAFRQKRSMDMETQLHRKLNLRFKIGLGEAQPMMNLAQSLKEAHEAVEQ</sequence>
<feature type="domain" description="Response regulatory" evidence="9">
    <location>
        <begin position="3"/>
        <end position="123"/>
    </location>
</feature>
<evidence type="ECO:0000313" key="10">
    <source>
        <dbReference type="EMBL" id="MBC8573265.1"/>
    </source>
</evidence>
<keyword evidence="3" id="KW-0902">Two-component regulatory system</keyword>
<keyword evidence="2" id="KW-0597">Phosphoprotein</keyword>
<dbReference type="Pfam" id="PF00072">
    <property type="entry name" value="Response_reg"/>
    <property type="match status" value="1"/>
</dbReference>
<dbReference type="InterPro" id="IPR001789">
    <property type="entry name" value="Sig_transdc_resp-reg_receiver"/>
</dbReference>
<keyword evidence="6" id="KW-0804">Transcription</keyword>
<keyword evidence="4" id="KW-0805">Transcription regulation</keyword>
<evidence type="ECO:0000256" key="7">
    <source>
        <dbReference type="ARBA" id="ARBA00024867"/>
    </source>
</evidence>
<dbReference type="InterPro" id="IPR039420">
    <property type="entry name" value="WalR-like"/>
</dbReference>
<keyword evidence="5" id="KW-0238">DNA-binding</keyword>
<dbReference type="PANTHER" id="PTHR48111">
    <property type="entry name" value="REGULATOR OF RPOS"/>
    <property type="match status" value="1"/>
</dbReference>
<evidence type="ECO:0000256" key="2">
    <source>
        <dbReference type="ARBA" id="ARBA00022553"/>
    </source>
</evidence>
<evidence type="ECO:0000259" key="9">
    <source>
        <dbReference type="PROSITE" id="PS50110"/>
    </source>
</evidence>
<dbReference type="SMART" id="SM00448">
    <property type="entry name" value="REC"/>
    <property type="match status" value="1"/>
</dbReference>
<organism evidence="10 11">
    <name type="scientific">Jingyaoa shaoxingensis</name>
    <dbReference type="NCBI Taxonomy" id="2763671"/>
    <lineage>
        <taxon>Bacteria</taxon>
        <taxon>Bacillati</taxon>
        <taxon>Bacillota</taxon>
        <taxon>Clostridia</taxon>
        <taxon>Lachnospirales</taxon>
        <taxon>Lachnospiraceae</taxon>
        <taxon>Jingyaoa</taxon>
    </lineage>
</organism>
<comment type="caution">
    <text evidence="8">Lacks conserved residue(s) required for the propagation of feature annotation.</text>
</comment>
<proteinExistence type="predicted"/>
<evidence type="ECO:0000256" key="8">
    <source>
        <dbReference type="PROSITE-ProRule" id="PRU00169"/>
    </source>
</evidence>
<gene>
    <name evidence="10" type="ORF">H8716_09235</name>
</gene>
<evidence type="ECO:0000256" key="3">
    <source>
        <dbReference type="ARBA" id="ARBA00023012"/>
    </source>
</evidence>
<name>A0ABR7NAT7_9FIRM</name>
<evidence type="ECO:0000256" key="1">
    <source>
        <dbReference type="ARBA" id="ARBA00018672"/>
    </source>
</evidence>
<dbReference type="PANTHER" id="PTHR48111:SF1">
    <property type="entry name" value="TWO-COMPONENT RESPONSE REGULATOR ORR33"/>
    <property type="match status" value="1"/>
</dbReference>
<evidence type="ECO:0000256" key="5">
    <source>
        <dbReference type="ARBA" id="ARBA00023125"/>
    </source>
</evidence>
<keyword evidence="11" id="KW-1185">Reference proteome</keyword>
<dbReference type="InterPro" id="IPR011006">
    <property type="entry name" value="CheY-like_superfamily"/>
</dbReference>
<dbReference type="EMBL" id="JACRSZ010000008">
    <property type="protein sequence ID" value="MBC8573265.1"/>
    <property type="molecule type" value="Genomic_DNA"/>
</dbReference>